<dbReference type="EMBL" id="CP001700">
    <property type="protein sequence ID" value="ACU72572.1"/>
    <property type="molecule type" value="Genomic_DNA"/>
</dbReference>
<name>C7QBV3_CATAD</name>
<proteinExistence type="predicted"/>
<dbReference type="Gene3D" id="3.40.190.10">
    <property type="entry name" value="Periplasmic binding protein-like II"/>
    <property type="match status" value="1"/>
</dbReference>
<feature type="domain" description="Prephenate dehydratase" evidence="2">
    <location>
        <begin position="60"/>
        <end position="109"/>
    </location>
</feature>
<organism evidence="3 4">
    <name type="scientific">Catenulispora acidiphila (strain DSM 44928 / JCM 14897 / NBRC 102108 / NRRL B-24433 / ID139908)</name>
    <dbReference type="NCBI Taxonomy" id="479433"/>
    <lineage>
        <taxon>Bacteria</taxon>
        <taxon>Bacillati</taxon>
        <taxon>Actinomycetota</taxon>
        <taxon>Actinomycetes</taxon>
        <taxon>Catenulisporales</taxon>
        <taxon>Catenulisporaceae</taxon>
        <taxon>Catenulispora</taxon>
    </lineage>
</organism>
<feature type="region of interest" description="Disordered" evidence="1">
    <location>
        <begin position="1"/>
        <end position="32"/>
    </location>
</feature>
<dbReference type="SUPFAM" id="SSF53850">
    <property type="entry name" value="Periplasmic binding protein-like II"/>
    <property type="match status" value="1"/>
</dbReference>
<sequence length="238" mass="26074">MNAESWPTTNPHPTTHPHLTTNPHPDPDQNPLSVADFAEDFGARWSELTARWAARPGTSVATLGPAGTSSHLAAESLALEHELRIELFPSFEDVLSHVSTRKVALALVPSAYRGVTRFHWHRDLRLAAFFPLATPEYGLAVRPDGAPAGTGPVSVAAMWEVRWMYDQVMPPSLAEREVRWIEAESTQHAAAITARGGADLALTNAPGRRAHGLRWLLTRPGAEIIWALFTHADDHTGR</sequence>
<dbReference type="InParanoid" id="C7QBV3"/>
<dbReference type="Proteomes" id="UP000000851">
    <property type="component" value="Chromosome"/>
</dbReference>
<dbReference type="KEGG" id="cai:Caci_3670"/>
<protein>
    <recommendedName>
        <fullName evidence="2">Prephenate dehydratase domain-containing protein</fullName>
    </recommendedName>
</protein>
<gene>
    <name evidence="3" type="ordered locus">Caci_3670</name>
</gene>
<dbReference type="STRING" id="479433.Caci_3670"/>
<dbReference type="GO" id="GO:0004664">
    <property type="term" value="F:prephenate dehydratase activity"/>
    <property type="evidence" value="ECO:0007669"/>
    <property type="project" value="InterPro"/>
</dbReference>
<dbReference type="AlphaFoldDB" id="C7QBV3"/>
<dbReference type="Pfam" id="PF00800">
    <property type="entry name" value="PDT"/>
    <property type="match status" value="1"/>
</dbReference>
<evidence type="ECO:0000313" key="4">
    <source>
        <dbReference type="Proteomes" id="UP000000851"/>
    </source>
</evidence>
<dbReference type="InterPro" id="IPR001086">
    <property type="entry name" value="Preph_deHydtase"/>
</dbReference>
<keyword evidence="4" id="KW-1185">Reference proteome</keyword>
<evidence type="ECO:0000313" key="3">
    <source>
        <dbReference type="EMBL" id="ACU72572.1"/>
    </source>
</evidence>
<feature type="compositionally biased region" description="Low complexity" evidence="1">
    <location>
        <begin position="7"/>
        <end position="23"/>
    </location>
</feature>
<evidence type="ECO:0000256" key="1">
    <source>
        <dbReference type="SAM" id="MobiDB-lite"/>
    </source>
</evidence>
<reference evidence="3 4" key="1">
    <citation type="journal article" date="2009" name="Stand. Genomic Sci.">
        <title>Complete genome sequence of Catenulispora acidiphila type strain (ID 139908).</title>
        <authorList>
            <person name="Copeland A."/>
            <person name="Lapidus A."/>
            <person name="Glavina Del Rio T."/>
            <person name="Nolan M."/>
            <person name="Lucas S."/>
            <person name="Chen F."/>
            <person name="Tice H."/>
            <person name="Cheng J.F."/>
            <person name="Bruce D."/>
            <person name="Goodwin L."/>
            <person name="Pitluck S."/>
            <person name="Mikhailova N."/>
            <person name="Pati A."/>
            <person name="Ivanova N."/>
            <person name="Mavromatis K."/>
            <person name="Chen A."/>
            <person name="Palaniappan K."/>
            <person name="Chain P."/>
            <person name="Land M."/>
            <person name="Hauser L."/>
            <person name="Chang Y.J."/>
            <person name="Jeffries C.D."/>
            <person name="Chertkov O."/>
            <person name="Brettin T."/>
            <person name="Detter J.C."/>
            <person name="Han C."/>
            <person name="Ali Z."/>
            <person name="Tindall B.J."/>
            <person name="Goker M."/>
            <person name="Bristow J."/>
            <person name="Eisen J.A."/>
            <person name="Markowitz V."/>
            <person name="Hugenholtz P."/>
            <person name="Kyrpides N.C."/>
            <person name="Klenk H.P."/>
        </authorList>
    </citation>
    <scope>NUCLEOTIDE SEQUENCE [LARGE SCALE GENOMIC DNA]</scope>
    <source>
        <strain evidence="4">DSM 44928 / JCM 14897 / NBRC 102108 / NRRL B-24433 / ID139908</strain>
    </source>
</reference>
<dbReference type="eggNOG" id="COG0077">
    <property type="taxonomic scope" value="Bacteria"/>
</dbReference>
<dbReference type="HOGENOM" id="CLU_109848_0_0_11"/>
<dbReference type="RefSeq" id="WP_015792301.1">
    <property type="nucleotide sequence ID" value="NC_013131.1"/>
</dbReference>
<evidence type="ECO:0000259" key="2">
    <source>
        <dbReference type="Pfam" id="PF00800"/>
    </source>
</evidence>
<dbReference type="GO" id="GO:0009094">
    <property type="term" value="P:L-phenylalanine biosynthetic process"/>
    <property type="evidence" value="ECO:0007669"/>
    <property type="project" value="InterPro"/>
</dbReference>
<accession>C7QBV3</accession>